<name>A0AAV2H4C9_LYMST</name>
<sequence>MALSDVIGPVVAIADILKHRQHDCGLDIYLMFHLSDNSWGEMTSPVYTFRNLQGCKLQGCVRKLEMELLELGLIISVNKFSEIEFTQPLTFTWKVSAFNQTTDATRELSETLEFSPRLETGSQFINVPVDKVKDLINENSLLFQWHIELRERLQTSAVCEAFKFEPAPHVVCDYHAKENIMEHHVKRIMTTAEKNSIFLRSKQSDGALLDLRDKVLMYKQKMSRNQEVFHTLGNTINVMSDRLSKLHDRYNEQQQNLTELGELWETGKLPRRSATKQDGHSKTECLQEATFTERDTNPKWSSSQQEDFHDVQAAAYGSHFTKYARSVMKYEKPVIEKIHEMRALEVHLSRENKELSIFPELVSTTLSQNVHARYYDETGLSITLVKCK</sequence>
<reference evidence="2 3" key="1">
    <citation type="submission" date="2024-04" db="EMBL/GenBank/DDBJ databases">
        <authorList>
            <consortium name="Genoscope - CEA"/>
            <person name="William W."/>
        </authorList>
    </citation>
    <scope>NUCLEOTIDE SEQUENCE [LARGE SCALE GENOMIC DNA]</scope>
</reference>
<feature type="coiled-coil region" evidence="1">
    <location>
        <begin position="236"/>
        <end position="263"/>
    </location>
</feature>
<accession>A0AAV2H4C9</accession>
<organism evidence="2 3">
    <name type="scientific">Lymnaea stagnalis</name>
    <name type="common">Great pond snail</name>
    <name type="synonym">Helix stagnalis</name>
    <dbReference type="NCBI Taxonomy" id="6523"/>
    <lineage>
        <taxon>Eukaryota</taxon>
        <taxon>Metazoa</taxon>
        <taxon>Spiralia</taxon>
        <taxon>Lophotrochozoa</taxon>
        <taxon>Mollusca</taxon>
        <taxon>Gastropoda</taxon>
        <taxon>Heterobranchia</taxon>
        <taxon>Euthyneura</taxon>
        <taxon>Panpulmonata</taxon>
        <taxon>Hygrophila</taxon>
        <taxon>Lymnaeoidea</taxon>
        <taxon>Lymnaeidae</taxon>
        <taxon>Lymnaea</taxon>
    </lineage>
</organism>
<dbReference type="Proteomes" id="UP001497497">
    <property type="component" value="Unassembled WGS sequence"/>
</dbReference>
<keyword evidence="1" id="KW-0175">Coiled coil</keyword>
<comment type="caution">
    <text evidence="2">The sequence shown here is derived from an EMBL/GenBank/DDBJ whole genome shotgun (WGS) entry which is preliminary data.</text>
</comment>
<evidence type="ECO:0000313" key="3">
    <source>
        <dbReference type="Proteomes" id="UP001497497"/>
    </source>
</evidence>
<dbReference type="EMBL" id="CAXITT010000020">
    <property type="protein sequence ID" value="CAL1527654.1"/>
    <property type="molecule type" value="Genomic_DNA"/>
</dbReference>
<evidence type="ECO:0000313" key="2">
    <source>
        <dbReference type="EMBL" id="CAL1527654.1"/>
    </source>
</evidence>
<protein>
    <submittedName>
        <fullName evidence="2">Uncharacterized protein</fullName>
    </submittedName>
</protein>
<proteinExistence type="predicted"/>
<evidence type="ECO:0000256" key="1">
    <source>
        <dbReference type="SAM" id="Coils"/>
    </source>
</evidence>
<dbReference type="AlphaFoldDB" id="A0AAV2H4C9"/>
<keyword evidence="3" id="KW-1185">Reference proteome</keyword>
<gene>
    <name evidence="2" type="ORF">GSLYS_00001824001</name>
</gene>